<dbReference type="Gene3D" id="3.90.550.10">
    <property type="entry name" value="Spore Coat Polysaccharide Biosynthesis Protein SpsA, Chain A"/>
    <property type="match status" value="1"/>
</dbReference>
<dbReference type="Proteomes" id="UP001500804">
    <property type="component" value="Unassembled WGS sequence"/>
</dbReference>
<dbReference type="SUPFAM" id="SSF53448">
    <property type="entry name" value="Nucleotide-diphospho-sugar transferases"/>
    <property type="match status" value="1"/>
</dbReference>
<gene>
    <name evidence="1" type="ORF">GCM10023320_02950</name>
</gene>
<dbReference type="EMBL" id="BAABJO010000001">
    <property type="protein sequence ID" value="GAA5110794.1"/>
    <property type="molecule type" value="Genomic_DNA"/>
</dbReference>
<sequence>MADLKWLETLSSTFADASVVGAGGVVKPAWSARQPHWFPPEFGWVFGLTNLMDGDLEIRYVRNVWSLNMMVRSDAFRSVGGFRSTFGKVGSVARPEDTDLCLRMTAAIPNGRWALAPRARVEHDVPADRATLTYFLRRCWQEGVGKRQLLAMLGHGKTVLDSEMQFMNRDVPAALAREARGVLRRRDYHAAARLAVLLFGTATTVAGFAVPNPRQRSSKAAELRQPVPGV</sequence>
<evidence type="ECO:0000313" key="2">
    <source>
        <dbReference type="Proteomes" id="UP001500804"/>
    </source>
</evidence>
<evidence type="ECO:0000313" key="1">
    <source>
        <dbReference type="EMBL" id="GAA5110794.1"/>
    </source>
</evidence>
<accession>A0ABP9N887</accession>
<dbReference type="InterPro" id="IPR029044">
    <property type="entry name" value="Nucleotide-diphossugar_trans"/>
</dbReference>
<evidence type="ECO:0008006" key="3">
    <source>
        <dbReference type="Google" id="ProtNLM"/>
    </source>
</evidence>
<reference evidence="2" key="1">
    <citation type="journal article" date="2019" name="Int. J. Syst. Evol. Microbiol.">
        <title>The Global Catalogue of Microorganisms (GCM) 10K type strain sequencing project: providing services to taxonomists for standard genome sequencing and annotation.</title>
        <authorList>
            <consortium name="The Broad Institute Genomics Platform"/>
            <consortium name="The Broad Institute Genome Sequencing Center for Infectious Disease"/>
            <person name="Wu L."/>
            <person name="Ma J."/>
        </authorList>
    </citation>
    <scope>NUCLEOTIDE SEQUENCE [LARGE SCALE GENOMIC DNA]</scope>
    <source>
        <strain evidence="2">JCM 18302</strain>
    </source>
</reference>
<organism evidence="1 2">
    <name type="scientific">Pseudonocardia adelaidensis</name>
    <dbReference type="NCBI Taxonomy" id="648754"/>
    <lineage>
        <taxon>Bacteria</taxon>
        <taxon>Bacillati</taxon>
        <taxon>Actinomycetota</taxon>
        <taxon>Actinomycetes</taxon>
        <taxon>Pseudonocardiales</taxon>
        <taxon>Pseudonocardiaceae</taxon>
        <taxon>Pseudonocardia</taxon>
    </lineage>
</organism>
<comment type="caution">
    <text evidence="1">The sequence shown here is derived from an EMBL/GenBank/DDBJ whole genome shotgun (WGS) entry which is preliminary data.</text>
</comment>
<protein>
    <recommendedName>
        <fullName evidence="3">Glycosyl transferase family 2</fullName>
    </recommendedName>
</protein>
<keyword evidence="2" id="KW-1185">Reference proteome</keyword>
<proteinExistence type="predicted"/>
<name>A0ABP9N887_9PSEU</name>